<dbReference type="InterPro" id="IPR013325">
    <property type="entry name" value="RNA_pol_sigma_r2"/>
</dbReference>
<dbReference type="Gene3D" id="1.10.10.10">
    <property type="entry name" value="Winged helix-like DNA-binding domain superfamily/Winged helix DNA-binding domain"/>
    <property type="match status" value="1"/>
</dbReference>
<evidence type="ECO:0000259" key="6">
    <source>
        <dbReference type="Pfam" id="PF04542"/>
    </source>
</evidence>
<dbReference type="PANTHER" id="PTHR43133">
    <property type="entry name" value="RNA POLYMERASE ECF-TYPE SIGMA FACTO"/>
    <property type="match status" value="1"/>
</dbReference>
<organism evidence="9 11">
    <name type="scientific">Bacillus thuringiensis</name>
    <dbReference type="NCBI Taxonomy" id="1428"/>
    <lineage>
        <taxon>Bacteria</taxon>
        <taxon>Bacillati</taxon>
        <taxon>Bacillota</taxon>
        <taxon>Bacilli</taxon>
        <taxon>Bacillales</taxon>
        <taxon>Bacillaceae</taxon>
        <taxon>Bacillus</taxon>
        <taxon>Bacillus cereus group</taxon>
    </lineage>
</organism>
<evidence type="ECO:0000313" key="8">
    <source>
        <dbReference type="EMBL" id="AJG77282.1"/>
    </source>
</evidence>
<keyword evidence="4" id="KW-0238">DNA-binding</keyword>
<keyword evidence="3" id="KW-0731">Sigma factor</keyword>
<dbReference type="EMBL" id="CP009335">
    <property type="protein sequence ID" value="AJG77282.1"/>
    <property type="molecule type" value="Genomic_DNA"/>
</dbReference>
<dbReference type="RefSeq" id="WP_001193468.1">
    <property type="nucleotide sequence ID" value="NZ_CP009335.1"/>
</dbReference>
<dbReference type="Proteomes" id="UP000501107">
    <property type="component" value="Chromosome"/>
</dbReference>
<dbReference type="NCBIfam" id="NF007219">
    <property type="entry name" value="PRK09639.1-4"/>
    <property type="match status" value="1"/>
</dbReference>
<evidence type="ECO:0000256" key="3">
    <source>
        <dbReference type="ARBA" id="ARBA00023082"/>
    </source>
</evidence>
<evidence type="ECO:0000256" key="2">
    <source>
        <dbReference type="ARBA" id="ARBA00023015"/>
    </source>
</evidence>
<dbReference type="InterPro" id="IPR039425">
    <property type="entry name" value="RNA_pol_sigma-70-like"/>
</dbReference>
<dbReference type="InterPro" id="IPR013249">
    <property type="entry name" value="RNA_pol_sigma70_r4_t2"/>
</dbReference>
<dbReference type="InterPro" id="IPR013324">
    <property type="entry name" value="RNA_pol_sigma_r3/r4-like"/>
</dbReference>
<proteinExistence type="inferred from homology"/>
<dbReference type="Proteomes" id="UP000031876">
    <property type="component" value="Chromosome"/>
</dbReference>
<feature type="domain" description="RNA polymerase sigma factor 70 region 4 type 2" evidence="7">
    <location>
        <begin position="116"/>
        <end position="165"/>
    </location>
</feature>
<accession>A0A0B5NV17</accession>
<evidence type="ECO:0000313" key="11">
    <source>
        <dbReference type="Proteomes" id="UP000501107"/>
    </source>
</evidence>
<dbReference type="FunFam" id="1.10.10.10:FF:000719">
    <property type="entry name" value="RNA polymerase sigma factor SigX"/>
    <property type="match status" value="1"/>
</dbReference>
<keyword evidence="5" id="KW-0804">Transcription</keyword>
<dbReference type="Pfam" id="PF04542">
    <property type="entry name" value="Sigma70_r2"/>
    <property type="match status" value="1"/>
</dbReference>
<dbReference type="GO" id="GO:0006352">
    <property type="term" value="P:DNA-templated transcription initiation"/>
    <property type="evidence" value="ECO:0007669"/>
    <property type="project" value="InterPro"/>
</dbReference>
<dbReference type="SUPFAM" id="SSF88946">
    <property type="entry name" value="Sigma2 domain of RNA polymerase sigma factors"/>
    <property type="match status" value="1"/>
</dbReference>
<dbReference type="InterPro" id="IPR007627">
    <property type="entry name" value="RNA_pol_sigma70_r2"/>
</dbReference>
<reference evidence="8 10" key="1">
    <citation type="journal article" date="2015" name="Genome Announc.">
        <title>Complete genome sequences for 35 biothreat assay-relevant bacillus species.</title>
        <authorList>
            <person name="Johnson S.L."/>
            <person name="Daligault H.E."/>
            <person name="Davenport K.W."/>
            <person name="Jaissle J."/>
            <person name="Frey K.G."/>
            <person name="Ladner J.T."/>
            <person name="Broomall S.M."/>
            <person name="Bishop-Lilly K.A."/>
            <person name="Bruce D.C."/>
            <person name="Gibbons H.S."/>
            <person name="Coyne S.R."/>
            <person name="Lo C.C."/>
            <person name="Meincke L."/>
            <person name="Munk A.C."/>
            <person name="Koroleva G.I."/>
            <person name="Rosenzweig C.N."/>
            <person name="Palacios G.F."/>
            <person name="Redden C.L."/>
            <person name="Minogue T.D."/>
            <person name="Chain P.S."/>
        </authorList>
    </citation>
    <scope>NUCLEOTIDE SEQUENCE [LARGE SCALE GENOMIC DNA]</scope>
    <source>
        <strain evidence="8 10">HD1011</strain>
    </source>
</reference>
<dbReference type="EMBL" id="CP053980">
    <property type="protein sequence ID" value="QKH27485.1"/>
    <property type="molecule type" value="Genomic_DNA"/>
</dbReference>
<evidence type="ECO:0000259" key="7">
    <source>
        <dbReference type="Pfam" id="PF08281"/>
    </source>
</evidence>
<name>A0A0B5NV17_BACTU</name>
<feature type="domain" description="RNA polymerase sigma-70 region 2" evidence="6">
    <location>
        <begin position="19"/>
        <end position="84"/>
    </location>
</feature>
<dbReference type="NCBIfam" id="TIGR02937">
    <property type="entry name" value="sigma70-ECF"/>
    <property type="match status" value="1"/>
</dbReference>
<dbReference type="SUPFAM" id="SSF88659">
    <property type="entry name" value="Sigma3 and sigma4 domains of RNA polymerase sigma factors"/>
    <property type="match status" value="1"/>
</dbReference>
<comment type="similarity">
    <text evidence="1">Belongs to the sigma-70 factor family. ECF subfamily.</text>
</comment>
<dbReference type="GO" id="GO:0016987">
    <property type="term" value="F:sigma factor activity"/>
    <property type="evidence" value="ECO:0007669"/>
    <property type="project" value="UniProtKB-KW"/>
</dbReference>
<evidence type="ECO:0000256" key="5">
    <source>
        <dbReference type="ARBA" id="ARBA00023163"/>
    </source>
</evidence>
<protein>
    <submittedName>
        <fullName evidence="9">RNA polymerase sigma factor SigX</fullName>
    </submittedName>
    <submittedName>
        <fullName evidence="8">RNA polymerase sigma factor, sigma-70 family protein</fullName>
    </submittedName>
</protein>
<sequence length="176" mass="21163">MQTIKSEERNVSHITFEALFKQNYAYVVKQIIWIIKEQTVAEELAQEVFLQLYHSDWKAIENLRAWLIKSSTYVAYNYIRSEKRHQARIDKETQYQQVQIDSSLDDEWIRKEEITKVQMVLRKMKEQDRTILLMKFSGFRYKEIAQVLQIDDSSIGTMLARAKLKFRKIFEQMEGK</sequence>
<dbReference type="KEGG" id="btw:BF38_3906"/>
<dbReference type="GO" id="GO:0003677">
    <property type="term" value="F:DNA binding"/>
    <property type="evidence" value="ECO:0007669"/>
    <property type="project" value="UniProtKB-KW"/>
</dbReference>
<evidence type="ECO:0000313" key="9">
    <source>
        <dbReference type="EMBL" id="QKH27485.1"/>
    </source>
</evidence>
<dbReference type="InterPro" id="IPR014284">
    <property type="entry name" value="RNA_pol_sigma-70_dom"/>
</dbReference>
<dbReference type="Pfam" id="PF08281">
    <property type="entry name" value="Sigma70_r4_2"/>
    <property type="match status" value="1"/>
</dbReference>
<gene>
    <name evidence="9" type="primary">sigX</name>
    <name evidence="8" type="ORF">BF38_3906</name>
    <name evidence="9" type="ORF">FOC89_27265</name>
</gene>
<dbReference type="AlphaFoldDB" id="A0A0B5NV17"/>
<reference evidence="9 11" key="2">
    <citation type="submission" date="2020-05" db="EMBL/GenBank/DDBJ databases">
        <title>FDA dAtabase for Regulatory Grade micrObial Sequences (FDA-ARGOS): Supporting development and validation of Infectious Disease Dx tests.</title>
        <authorList>
            <person name="Nelson B."/>
            <person name="Plummer A."/>
            <person name="Tallon L."/>
            <person name="Sadzewicz L."/>
            <person name="Zhao X."/>
            <person name="Vavikolanu K."/>
            <person name="Mehta A."/>
            <person name="Aluvathingal J."/>
            <person name="Nadendla S."/>
            <person name="Myers T."/>
            <person name="Yan Y."/>
            <person name="Sichtig H."/>
        </authorList>
    </citation>
    <scope>NUCLEOTIDE SEQUENCE [LARGE SCALE GENOMIC DNA]</scope>
    <source>
        <strain evidence="9 11">FDAARGOS_795</strain>
    </source>
</reference>
<dbReference type="InterPro" id="IPR036388">
    <property type="entry name" value="WH-like_DNA-bd_sf"/>
</dbReference>
<evidence type="ECO:0000256" key="4">
    <source>
        <dbReference type="ARBA" id="ARBA00023125"/>
    </source>
</evidence>
<keyword evidence="2" id="KW-0805">Transcription regulation</keyword>
<evidence type="ECO:0000256" key="1">
    <source>
        <dbReference type="ARBA" id="ARBA00010641"/>
    </source>
</evidence>
<dbReference type="Gene3D" id="1.10.1740.10">
    <property type="match status" value="1"/>
</dbReference>
<dbReference type="PANTHER" id="PTHR43133:SF8">
    <property type="entry name" value="RNA POLYMERASE SIGMA FACTOR HI_1459-RELATED"/>
    <property type="match status" value="1"/>
</dbReference>
<evidence type="ECO:0000313" key="10">
    <source>
        <dbReference type="Proteomes" id="UP000031876"/>
    </source>
</evidence>